<dbReference type="Gene3D" id="2.130.10.10">
    <property type="entry name" value="YVTN repeat-like/Quinoprotein amine dehydrogenase"/>
    <property type="match status" value="3"/>
</dbReference>
<name>A0ABY6BPF7_9GAMM</name>
<dbReference type="SUPFAM" id="SSF47384">
    <property type="entry name" value="Homodimeric domain of signal transducing histidine kinase"/>
    <property type="match status" value="1"/>
</dbReference>
<keyword evidence="6" id="KW-1185">Reference proteome</keyword>
<dbReference type="PROSITE" id="PS50109">
    <property type="entry name" value="HIS_KIN"/>
    <property type="match status" value="1"/>
</dbReference>
<keyword evidence="5" id="KW-0547">Nucleotide-binding</keyword>
<dbReference type="InterPro" id="IPR036890">
    <property type="entry name" value="HATPase_C_sf"/>
</dbReference>
<sequence>MAVTSDQTTVWVGQREETVQVWRWRDGQWSAVDGPPGHSQGRIDAMHADASGRVWVRQPASLWQLDPGQSAFVVAMTPVPIRSGRGFLIGGRHDDLWVPSDEVLLHYVADQWHVVDVAKSLATPWSRAVLEDHEGSLWLGNVGLHRLLRRGLFQAYTTAEGLRDDVIWTLLRDRRGHLWVGTGKGLARMDADRITQIPGTFDLAVRNIVEGEDGLLYLAGSPGDRLLTVDPERLTVRSIPLPPHLHVSRIFRLLFEARDSAWLATDERGLLRVTLGDSPQFQQASLPAGTTDEFVGDVRRDSSGRLWTAGRHGIAVRGTDNQWRRYTDADGLRRTFVQLLRPLSDGDVLVSYFDPLGVARVRLDGERLQVKRHYDVGASGSPGKAFLLGEDSENRLWIGGARGIDVVTDTQVQHYGVIDGLVGEDTNNMAFLAEAGGDIWIGTSAGLARFNDRRAGTQTDPQPPTPLLLDATAGGQRLDVGIQNVHVPPDADVFEARVTALTFVAEGNVQYRMQLVGMERQPNITANREVRYAGLPAGRFRFEVAARIGPNGDWSPPATFSFERLPAWWETTAFRLLVGVAIVLVALGLVRWRTLALQWRNRALAEQVAARTSELRQANTALRGEIDERVAAQQALSERNQQLQALNETLASRHSQLIQSEKLASVGQLAAGVAHEINNPIGFVRSNLGTLRDYYVTLLTLADRYRDLESHLPEGHPAAAELARLRAAVDIDYLRSDGEALLDETQDGVNRVQKIVRDLRDFSQIDSTAWQWADLHAGLDSTLNVLSHAIRGKVDVIKCYAEIPPVRCVLADINQVFLNVLVNALQAMDGHGVLTISTGITDGQAWVAIRDNGAGIRPDHLPHVFEPFFTTRPVGSGTGLGLAVAYNVIRRHGGSIDIESAVGAGTTVTVRMPVQGPLDAEPAFNGQHGVKASME</sequence>
<proteinExistence type="predicted"/>
<dbReference type="EMBL" id="CP104694">
    <property type="protein sequence ID" value="UXI70436.1"/>
    <property type="molecule type" value="Genomic_DNA"/>
</dbReference>
<dbReference type="PRINTS" id="PR00344">
    <property type="entry name" value="BCTRLSENSOR"/>
</dbReference>
<dbReference type="InterPro" id="IPR011110">
    <property type="entry name" value="Reg_prop"/>
</dbReference>
<evidence type="ECO:0000256" key="1">
    <source>
        <dbReference type="ARBA" id="ARBA00000085"/>
    </source>
</evidence>
<dbReference type="GO" id="GO:0005524">
    <property type="term" value="F:ATP binding"/>
    <property type="evidence" value="ECO:0007669"/>
    <property type="project" value="UniProtKB-KW"/>
</dbReference>
<keyword evidence="5" id="KW-0067">ATP-binding</keyword>
<dbReference type="SMART" id="SM00387">
    <property type="entry name" value="HATPase_c"/>
    <property type="match status" value="1"/>
</dbReference>
<dbReference type="Gene3D" id="1.10.287.130">
    <property type="match status" value="1"/>
</dbReference>
<dbReference type="PANTHER" id="PTHR43065:SF50">
    <property type="entry name" value="HISTIDINE KINASE"/>
    <property type="match status" value="1"/>
</dbReference>
<dbReference type="SUPFAM" id="SSF55874">
    <property type="entry name" value="ATPase domain of HSP90 chaperone/DNA topoisomerase II/histidine kinase"/>
    <property type="match status" value="1"/>
</dbReference>
<gene>
    <name evidence="5" type="ORF">N4264_12610</name>
</gene>
<dbReference type="SMART" id="SM00388">
    <property type="entry name" value="HisKA"/>
    <property type="match status" value="1"/>
</dbReference>
<evidence type="ECO:0000256" key="3">
    <source>
        <dbReference type="ARBA" id="ARBA00022553"/>
    </source>
</evidence>
<reference evidence="5" key="1">
    <citation type="submission" date="2022-09" db="EMBL/GenBank/DDBJ databases">
        <title>Tahibacter sp. nov., isolated from a fresh water.</title>
        <authorList>
            <person name="Baek J.H."/>
            <person name="Lee J.K."/>
            <person name="Kim J.M."/>
            <person name="Jeon C.O."/>
        </authorList>
    </citation>
    <scope>NUCLEOTIDE SEQUENCE</scope>
    <source>
        <strain evidence="5">W38</strain>
    </source>
</reference>
<dbReference type="Gene3D" id="3.30.565.10">
    <property type="entry name" value="Histidine kinase-like ATPase, C-terminal domain"/>
    <property type="match status" value="1"/>
</dbReference>
<evidence type="ECO:0000256" key="2">
    <source>
        <dbReference type="ARBA" id="ARBA00012438"/>
    </source>
</evidence>
<dbReference type="EC" id="2.7.13.3" evidence="2"/>
<protein>
    <recommendedName>
        <fullName evidence="2">histidine kinase</fullName>
        <ecNumber evidence="2">2.7.13.3</ecNumber>
    </recommendedName>
</protein>
<dbReference type="CDD" id="cd00082">
    <property type="entry name" value="HisKA"/>
    <property type="match status" value="1"/>
</dbReference>
<dbReference type="InterPro" id="IPR004358">
    <property type="entry name" value="Sig_transdc_His_kin-like_C"/>
</dbReference>
<dbReference type="InterPro" id="IPR036097">
    <property type="entry name" value="HisK_dim/P_sf"/>
</dbReference>
<dbReference type="InterPro" id="IPR013783">
    <property type="entry name" value="Ig-like_fold"/>
</dbReference>
<comment type="catalytic activity">
    <reaction evidence="1">
        <text>ATP + protein L-histidine = ADP + protein N-phospho-L-histidine.</text>
        <dbReference type="EC" id="2.7.13.3"/>
    </reaction>
</comment>
<dbReference type="Proteomes" id="UP001064632">
    <property type="component" value="Chromosome"/>
</dbReference>
<evidence type="ECO:0000313" key="5">
    <source>
        <dbReference type="EMBL" id="UXI70436.1"/>
    </source>
</evidence>
<dbReference type="SUPFAM" id="SSF63829">
    <property type="entry name" value="Calcium-dependent phosphotriesterase"/>
    <property type="match status" value="2"/>
</dbReference>
<organism evidence="5 6">
    <name type="scientific">Tahibacter amnicola</name>
    <dbReference type="NCBI Taxonomy" id="2976241"/>
    <lineage>
        <taxon>Bacteria</taxon>
        <taxon>Pseudomonadati</taxon>
        <taxon>Pseudomonadota</taxon>
        <taxon>Gammaproteobacteria</taxon>
        <taxon>Lysobacterales</taxon>
        <taxon>Rhodanobacteraceae</taxon>
        <taxon>Tahibacter</taxon>
    </lineage>
</organism>
<dbReference type="PANTHER" id="PTHR43065">
    <property type="entry name" value="SENSOR HISTIDINE KINASE"/>
    <property type="match status" value="1"/>
</dbReference>
<evidence type="ECO:0000313" key="6">
    <source>
        <dbReference type="Proteomes" id="UP001064632"/>
    </source>
</evidence>
<dbReference type="InterPro" id="IPR003594">
    <property type="entry name" value="HATPase_dom"/>
</dbReference>
<dbReference type="RefSeq" id="WP_261697386.1">
    <property type="nucleotide sequence ID" value="NZ_CP104694.1"/>
</dbReference>
<dbReference type="Gene3D" id="2.60.40.10">
    <property type="entry name" value="Immunoglobulins"/>
    <property type="match status" value="1"/>
</dbReference>
<dbReference type="Pfam" id="PF07494">
    <property type="entry name" value="Reg_prop"/>
    <property type="match status" value="1"/>
</dbReference>
<dbReference type="InterPro" id="IPR005467">
    <property type="entry name" value="His_kinase_dom"/>
</dbReference>
<dbReference type="InterPro" id="IPR015943">
    <property type="entry name" value="WD40/YVTN_repeat-like_dom_sf"/>
</dbReference>
<accession>A0ABY6BPF7</accession>
<feature type="domain" description="Histidine kinase" evidence="4">
    <location>
        <begin position="672"/>
        <end position="916"/>
    </location>
</feature>
<evidence type="ECO:0000259" key="4">
    <source>
        <dbReference type="PROSITE" id="PS50109"/>
    </source>
</evidence>
<dbReference type="Pfam" id="PF02518">
    <property type="entry name" value="HATPase_c"/>
    <property type="match status" value="1"/>
</dbReference>
<dbReference type="InterPro" id="IPR003661">
    <property type="entry name" value="HisK_dim/P_dom"/>
</dbReference>
<keyword evidence="3" id="KW-0597">Phosphoprotein</keyword>